<feature type="compositionally biased region" description="Low complexity" evidence="8">
    <location>
        <begin position="10"/>
        <end position="31"/>
    </location>
</feature>
<dbReference type="SUPFAM" id="SSF161098">
    <property type="entry name" value="MetI-like"/>
    <property type="match status" value="1"/>
</dbReference>
<feature type="transmembrane region" description="Helical" evidence="7">
    <location>
        <begin position="250"/>
        <end position="268"/>
    </location>
</feature>
<name>A0A3A9ZSJ4_9ACTN</name>
<evidence type="ECO:0000256" key="2">
    <source>
        <dbReference type="ARBA" id="ARBA00022448"/>
    </source>
</evidence>
<dbReference type="PANTHER" id="PTHR30193:SF37">
    <property type="entry name" value="INNER MEMBRANE ABC TRANSPORTER PERMEASE PROTEIN YCJO"/>
    <property type="match status" value="1"/>
</dbReference>
<evidence type="ECO:0000313" key="10">
    <source>
        <dbReference type="EMBL" id="RKN51199.1"/>
    </source>
</evidence>
<gene>
    <name evidence="10" type="ORF">D7223_05715</name>
</gene>
<dbReference type="Proteomes" id="UP000281726">
    <property type="component" value="Unassembled WGS sequence"/>
</dbReference>
<feature type="transmembrane region" description="Helical" evidence="7">
    <location>
        <begin position="140"/>
        <end position="160"/>
    </location>
</feature>
<dbReference type="OrthoDB" id="9805974at2"/>
<evidence type="ECO:0000256" key="6">
    <source>
        <dbReference type="ARBA" id="ARBA00023136"/>
    </source>
</evidence>
<protein>
    <submittedName>
        <fullName evidence="10">Sugar ABC transporter permease</fullName>
    </submittedName>
</protein>
<evidence type="ECO:0000259" key="9">
    <source>
        <dbReference type="PROSITE" id="PS50928"/>
    </source>
</evidence>
<dbReference type="PANTHER" id="PTHR30193">
    <property type="entry name" value="ABC TRANSPORTER PERMEASE PROTEIN"/>
    <property type="match status" value="1"/>
</dbReference>
<dbReference type="Gene3D" id="1.10.3720.10">
    <property type="entry name" value="MetI-like"/>
    <property type="match status" value="1"/>
</dbReference>
<keyword evidence="3" id="KW-1003">Cell membrane</keyword>
<feature type="transmembrane region" description="Helical" evidence="7">
    <location>
        <begin position="107"/>
        <end position="128"/>
    </location>
</feature>
<comment type="similarity">
    <text evidence="7">Belongs to the binding-protein-dependent transport system permease family.</text>
</comment>
<keyword evidence="2 7" id="KW-0813">Transport</keyword>
<reference evidence="10 11" key="1">
    <citation type="journal article" date="2004" name="Syst. Appl. Microbiol.">
        <title>Cryptoendolithic actinomycetes from antarctic sandstone rock samples: Micromonospora endolithica sp. nov. and two isolates related to Micromonospora coerulea Jensen 1932.</title>
        <authorList>
            <person name="Hirsch P."/>
            <person name="Mevs U."/>
            <person name="Kroppenstedt R.M."/>
            <person name="Schumann P."/>
            <person name="Stackebrandt E."/>
        </authorList>
    </citation>
    <scope>NUCLEOTIDE SEQUENCE [LARGE SCALE GENOMIC DNA]</scope>
    <source>
        <strain evidence="10 11">JCM 12677</strain>
    </source>
</reference>
<organism evidence="10 11">
    <name type="scientific">Micromonospora endolithica</name>
    <dbReference type="NCBI Taxonomy" id="230091"/>
    <lineage>
        <taxon>Bacteria</taxon>
        <taxon>Bacillati</taxon>
        <taxon>Actinomycetota</taxon>
        <taxon>Actinomycetes</taxon>
        <taxon>Micromonosporales</taxon>
        <taxon>Micromonosporaceae</taxon>
        <taxon>Micromonospora</taxon>
    </lineage>
</organism>
<evidence type="ECO:0000256" key="7">
    <source>
        <dbReference type="RuleBase" id="RU363032"/>
    </source>
</evidence>
<evidence type="ECO:0000256" key="3">
    <source>
        <dbReference type="ARBA" id="ARBA00022475"/>
    </source>
</evidence>
<dbReference type="CDD" id="cd06261">
    <property type="entry name" value="TM_PBP2"/>
    <property type="match status" value="1"/>
</dbReference>
<dbReference type="InterPro" id="IPR051393">
    <property type="entry name" value="ABC_transporter_permease"/>
</dbReference>
<evidence type="ECO:0000256" key="8">
    <source>
        <dbReference type="SAM" id="MobiDB-lite"/>
    </source>
</evidence>
<evidence type="ECO:0000256" key="5">
    <source>
        <dbReference type="ARBA" id="ARBA00022989"/>
    </source>
</evidence>
<dbReference type="AlphaFoldDB" id="A0A3A9ZSJ4"/>
<proteinExistence type="inferred from homology"/>
<evidence type="ECO:0000313" key="11">
    <source>
        <dbReference type="Proteomes" id="UP000281726"/>
    </source>
</evidence>
<feature type="domain" description="ABC transmembrane type-1" evidence="9">
    <location>
        <begin position="103"/>
        <end position="318"/>
    </location>
</feature>
<comment type="caution">
    <text evidence="10">The sequence shown here is derived from an EMBL/GenBank/DDBJ whole genome shotgun (WGS) entry which is preliminary data.</text>
</comment>
<keyword evidence="11" id="KW-1185">Reference proteome</keyword>
<keyword evidence="5 7" id="KW-1133">Transmembrane helix</keyword>
<dbReference type="RefSeq" id="WP_120725476.1">
    <property type="nucleotide sequence ID" value="NZ_RBAK01000001.1"/>
</dbReference>
<evidence type="ECO:0000256" key="4">
    <source>
        <dbReference type="ARBA" id="ARBA00022692"/>
    </source>
</evidence>
<dbReference type="GO" id="GO:0055085">
    <property type="term" value="P:transmembrane transport"/>
    <property type="evidence" value="ECO:0007669"/>
    <property type="project" value="InterPro"/>
</dbReference>
<dbReference type="Pfam" id="PF00528">
    <property type="entry name" value="BPD_transp_1"/>
    <property type="match status" value="1"/>
</dbReference>
<feature type="transmembrane region" description="Helical" evidence="7">
    <location>
        <begin position="45"/>
        <end position="72"/>
    </location>
</feature>
<keyword evidence="6 7" id="KW-0472">Membrane</keyword>
<dbReference type="InterPro" id="IPR035906">
    <property type="entry name" value="MetI-like_sf"/>
</dbReference>
<comment type="subcellular location">
    <subcellularLocation>
        <location evidence="1 7">Cell membrane</location>
        <topology evidence="1 7">Multi-pass membrane protein</topology>
    </subcellularLocation>
</comment>
<dbReference type="InterPro" id="IPR000515">
    <property type="entry name" value="MetI-like"/>
</dbReference>
<dbReference type="GO" id="GO:0005886">
    <property type="term" value="C:plasma membrane"/>
    <property type="evidence" value="ECO:0007669"/>
    <property type="project" value="UniProtKB-SubCell"/>
</dbReference>
<feature type="region of interest" description="Disordered" evidence="8">
    <location>
        <begin position="1"/>
        <end position="33"/>
    </location>
</feature>
<keyword evidence="4 7" id="KW-0812">Transmembrane</keyword>
<sequence length="336" mass="36762">MTSTNQIRMPAGGASASPAGPRTTGRAAAHASARRAETRRKWYEIIGLTTPAVLIYVMFVLVPMGFAVYYSLFRWRGVGPPTEFVGLRNYTLAFQDPIFLDALRNNAIIVFGSLLIQGPIALGIALLLNRRFRGRAVFRLLVFVPYVLAEVTVGIMWKLLLTGDGTVDALLRSLGLGGLVQAWLADLDVVIWTLLAVLTWKYVGFAIILLLAGLSNVPDELTEAAAIDGASWWQIQRHVTIPLLGPTIRIWMFLSMIGSLQVFDIIWVTSVPAVRSLGASATMATYMVDNGFFARLWGYGNAVAVILFAISFVAALLFQRFLLRRDIAGAITGKAK</sequence>
<dbReference type="PROSITE" id="PS50928">
    <property type="entry name" value="ABC_TM1"/>
    <property type="match status" value="1"/>
</dbReference>
<dbReference type="EMBL" id="RBAK01000001">
    <property type="protein sequence ID" value="RKN51199.1"/>
    <property type="molecule type" value="Genomic_DNA"/>
</dbReference>
<evidence type="ECO:0000256" key="1">
    <source>
        <dbReference type="ARBA" id="ARBA00004651"/>
    </source>
</evidence>
<feature type="transmembrane region" description="Helical" evidence="7">
    <location>
        <begin position="189"/>
        <end position="212"/>
    </location>
</feature>
<accession>A0A3A9ZSJ4</accession>
<feature type="transmembrane region" description="Helical" evidence="7">
    <location>
        <begin position="296"/>
        <end position="318"/>
    </location>
</feature>